<name>E3RJG3_PYRTT</name>
<dbReference type="AlphaFoldDB" id="E3RJG3"/>
<evidence type="ECO:0000256" key="1">
    <source>
        <dbReference type="ARBA" id="ARBA00006333"/>
    </source>
</evidence>
<dbReference type="GO" id="GO:0000287">
    <property type="term" value="F:magnesium ion binding"/>
    <property type="evidence" value="ECO:0007669"/>
    <property type="project" value="TreeGrafter"/>
</dbReference>
<dbReference type="Gene3D" id="1.50.10.20">
    <property type="match status" value="1"/>
</dbReference>
<dbReference type="EMBL" id="GL533496">
    <property type="protein sequence ID" value="EFQ94129.1"/>
    <property type="molecule type" value="Genomic_DNA"/>
</dbReference>
<comment type="similarity">
    <text evidence="1">Belongs to the terpene synthase family.</text>
</comment>
<dbReference type="OrthoDB" id="2343925at2759"/>
<protein>
    <recommendedName>
        <fullName evidence="4">Ent-kaurene synthase</fullName>
    </recommendedName>
</protein>
<dbReference type="STRING" id="861557.E3RJG3"/>
<dbReference type="KEGG" id="pte:PTT_08287"/>
<organism evidence="3">
    <name type="scientific">Pyrenophora teres f. teres (strain 0-1)</name>
    <name type="common">Barley net blotch fungus</name>
    <name type="synonym">Drechslera teres f. teres</name>
    <dbReference type="NCBI Taxonomy" id="861557"/>
    <lineage>
        <taxon>Eukaryota</taxon>
        <taxon>Fungi</taxon>
        <taxon>Dikarya</taxon>
        <taxon>Ascomycota</taxon>
        <taxon>Pezizomycotina</taxon>
        <taxon>Dothideomycetes</taxon>
        <taxon>Pleosporomycetidae</taxon>
        <taxon>Pleosporales</taxon>
        <taxon>Pleosporineae</taxon>
        <taxon>Pleosporaceae</taxon>
        <taxon>Pyrenophora</taxon>
    </lineage>
</organism>
<sequence length="791" mass="88477">MHLEKNTMGSGVHLEDLTSQARLLIKHALCNPDEKYGFGSMSCATYDTAWVSLVSKDTDGHERWLFEECFDYVLQTQSNDGGWTTGSGAQIDSILNTAGALLSISRHAARPLQLQHDAQDLRSRITQATAFLDRQLNAWDVTLTDHVGFEIIVPAILDLLENESPPIRFEFSSRKQLMDINYAKMSRFRPDYLYGTQRMTALHSLESFIGKIDFDRVAHHKVNGSMLGSPSSTAAYLIHASQWDLEAEEYLRHVVRCAAGQGNGGVPSAFPSTHFEATWILSTLLKAGFSPMDLESEDLVKMTNILSGAFEKENGVVGFAPYFAPDVDDTSKTITSLNMLGYSASAARMVQIFEADDHFRTYAGERDPSFTANCNALIALLHQPDFAQYTLQIRKITTFLCDYWYKSDERMKDKWNMSYLYPSFLFVEAMVDLLNLTDRGALESVLDDELESKVALGLYQASLRPLLGQAENGSWNDSVEETAYGLLILCEARRVAFFEDLQVPLQDGIARASSFLLLVENDPSYIWIEKVSYSSPLLTGAYRLAALNMSRLLPTSVVGSKFWKLARPRIGMEVHVDLFHRAPLFNSLPRWELCASMIEAALLLPSLRARRHHIFPRMGLESDESYFDVVVSELFLLGRRSLIVYLLGKTFFWTSSNNRDRVYASTQLIDDMTTIAMLNFQLDEFMEATAGPAFLGRMDVLRRIVYDLLPSYPKKCDSGGGTLPLRTGTNGLHSPKPYGVHDAQYNNVKNHISQFLSHILGHPSTATASAWDKEAASLGAEELSPGAHPTS</sequence>
<accession>E3RJG3</accession>
<gene>
    <name evidence="2" type="ORF">PTT_08287</name>
</gene>
<reference evidence="2 3" key="1">
    <citation type="journal article" date="2010" name="Genome Biol.">
        <title>A first genome assembly of the barley fungal pathogen Pyrenophora teres f. teres.</title>
        <authorList>
            <person name="Ellwood S.R."/>
            <person name="Liu Z."/>
            <person name="Syme R.A."/>
            <person name="Lai Z."/>
            <person name="Hane J.K."/>
            <person name="Keiper F."/>
            <person name="Moffat C.S."/>
            <person name="Oliver R.P."/>
            <person name="Friesen T.L."/>
        </authorList>
    </citation>
    <scope>NUCLEOTIDE SEQUENCE [LARGE SCALE GENOMIC DNA]</scope>
    <source>
        <strain evidence="2 3">0-1</strain>
    </source>
</reference>
<dbReference type="SUPFAM" id="SSF48239">
    <property type="entry name" value="Terpenoid cyclases/Protein prenyltransferases"/>
    <property type="match status" value="2"/>
</dbReference>
<proteinExistence type="inferred from homology"/>
<evidence type="ECO:0008006" key="4">
    <source>
        <dbReference type="Google" id="ProtNLM"/>
    </source>
</evidence>
<dbReference type="GO" id="GO:0016102">
    <property type="term" value="P:diterpenoid biosynthetic process"/>
    <property type="evidence" value="ECO:0007669"/>
    <property type="project" value="TreeGrafter"/>
</dbReference>
<dbReference type="InterPro" id="IPR008930">
    <property type="entry name" value="Terpenoid_cyclase/PrenylTrfase"/>
</dbReference>
<evidence type="ECO:0000313" key="3">
    <source>
        <dbReference type="Proteomes" id="UP000001067"/>
    </source>
</evidence>
<keyword evidence="3" id="KW-1185">Reference proteome</keyword>
<evidence type="ECO:0000313" key="2">
    <source>
        <dbReference type="EMBL" id="EFQ94129.1"/>
    </source>
</evidence>
<dbReference type="Proteomes" id="UP000001067">
    <property type="component" value="Unassembled WGS sequence"/>
</dbReference>
<dbReference type="InterPro" id="IPR050148">
    <property type="entry name" value="Terpene_synthase-like"/>
</dbReference>
<dbReference type="Gene3D" id="1.50.10.160">
    <property type="match status" value="1"/>
</dbReference>
<dbReference type="PANTHER" id="PTHR31739:SF25">
    <property type="entry name" value="(E,E)-GERANYLLINALOOL SYNTHASE"/>
    <property type="match status" value="1"/>
</dbReference>
<dbReference type="eggNOG" id="ENOG502QQN6">
    <property type="taxonomic scope" value="Eukaryota"/>
</dbReference>
<dbReference type="GO" id="GO:0010333">
    <property type="term" value="F:terpene synthase activity"/>
    <property type="evidence" value="ECO:0007669"/>
    <property type="project" value="InterPro"/>
</dbReference>
<dbReference type="PANTHER" id="PTHR31739">
    <property type="entry name" value="ENT-COPALYL DIPHOSPHATE SYNTHASE, CHLOROPLASTIC"/>
    <property type="match status" value="1"/>
</dbReference>
<dbReference type="HOGENOM" id="CLU_005861_0_0_1"/>